<evidence type="ECO:0000256" key="1">
    <source>
        <dbReference type="SAM" id="Phobius"/>
    </source>
</evidence>
<reference evidence="2 3" key="1">
    <citation type="submission" date="2018-11" db="EMBL/GenBank/DDBJ databases">
        <title>Draft genome sequence of Ferruginibacter sp. BO-59.</title>
        <authorList>
            <person name="Im W.T."/>
        </authorList>
    </citation>
    <scope>NUCLEOTIDE SEQUENCE [LARGE SCALE GENOMIC DNA]</scope>
    <source>
        <strain evidence="2 3">BO-59</strain>
    </source>
</reference>
<accession>A0A3M9NRJ0</accession>
<dbReference type="OrthoDB" id="1113942at2"/>
<comment type="caution">
    <text evidence="2">The sequence shown here is derived from an EMBL/GenBank/DDBJ whole genome shotgun (WGS) entry which is preliminary data.</text>
</comment>
<proteinExistence type="predicted"/>
<dbReference type="RefSeq" id="WP_123118684.1">
    <property type="nucleotide sequence ID" value="NZ_RJJR01000001.1"/>
</dbReference>
<name>A0A3M9NRJ0_9BACT</name>
<organism evidence="2 3">
    <name type="scientific">Hanamia caeni</name>
    <dbReference type="NCBI Taxonomy" id="2294116"/>
    <lineage>
        <taxon>Bacteria</taxon>
        <taxon>Pseudomonadati</taxon>
        <taxon>Bacteroidota</taxon>
        <taxon>Chitinophagia</taxon>
        <taxon>Chitinophagales</taxon>
        <taxon>Chitinophagaceae</taxon>
        <taxon>Hanamia</taxon>
    </lineage>
</organism>
<feature type="transmembrane region" description="Helical" evidence="1">
    <location>
        <begin position="44"/>
        <end position="64"/>
    </location>
</feature>
<sequence>MQNFKNKLYDFEVTPPENIWSDISKDLAGNKIIKITDRKKSKSLYYLAIAAASLVIIFLGSLFFKHNSPSSENSTTTVSNKIMRDSMALNHRILESIIHSPKEKHEIVLNDLQSPDIPKKYITVAGPEGQPVKISPKAATLIIAANNDFPPKPTWSKKVDKWQKIMLSSTISPTFAGIADLVVDASNMEKLQ</sequence>
<dbReference type="EMBL" id="RJJR01000001">
    <property type="protein sequence ID" value="RNI39793.1"/>
    <property type="molecule type" value="Genomic_DNA"/>
</dbReference>
<gene>
    <name evidence="2" type="ORF">EFY79_00360</name>
</gene>
<keyword evidence="1" id="KW-0812">Transmembrane</keyword>
<protein>
    <submittedName>
        <fullName evidence="2">Uncharacterized protein</fullName>
    </submittedName>
</protein>
<evidence type="ECO:0000313" key="2">
    <source>
        <dbReference type="EMBL" id="RNI39793.1"/>
    </source>
</evidence>
<dbReference type="AlphaFoldDB" id="A0A3M9NRJ0"/>
<keyword evidence="1" id="KW-1133">Transmembrane helix</keyword>
<keyword evidence="1" id="KW-0472">Membrane</keyword>
<dbReference type="Proteomes" id="UP000267223">
    <property type="component" value="Unassembled WGS sequence"/>
</dbReference>
<keyword evidence="3" id="KW-1185">Reference proteome</keyword>
<evidence type="ECO:0000313" key="3">
    <source>
        <dbReference type="Proteomes" id="UP000267223"/>
    </source>
</evidence>